<dbReference type="EMBL" id="BPLR01000376">
    <property type="protein sequence ID" value="GIY94337.1"/>
    <property type="molecule type" value="Genomic_DNA"/>
</dbReference>
<organism evidence="1 2">
    <name type="scientific">Caerostris extrusa</name>
    <name type="common">Bark spider</name>
    <name type="synonym">Caerostris bankana</name>
    <dbReference type="NCBI Taxonomy" id="172846"/>
    <lineage>
        <taxon>Eukaryota</taxon>
        <taxon>Metazoa</taxon>
        <taxon>Ecdysozoa</taxon>
        <taxon>Arthropoda</taxon>
        <taxon>Chelicerata</taxon>
        <taxon>Arachnida</taxon>
        <taxon>Araneae</taxon>
        <taxon>Araneomorphae</taxon>
        <taxon>Entelegynae</taxon>
        <taxon>Araneoidea</taxon>
        <taxon>Araneidae</taxon>
        <taxon>Caerostris</taxon>
    </lineage>
</organism>
<keyword evidence="2" id="KW-1185">Reference proteome</keyword>
<name>A0AAV4XI64_CAEEX</name>
<gene>
    <name evidence="1" type="ORF">CEXT_246711</name>
</gene>
<sequence>MPISLHRQEKARIAFFHFLFRLIDLFLFDNGYQSTENSQSPFLTFFSFLSLYIHHKKNAISTCSISSVSFFFFVSRVLLRLVSQPAISLLSTPFLPSTEATIGPLIHRLCLH</sequence>
<accession>A0AAV4XI64</accession>
<protein>
    <submittedName>
        <fullName evidence="1">Uncharacterized protein</fullName>
    </submittedName>
</protein>
<proteinExistence type="predicted"/>
<evidence type="ECO:0000313" key="2">
    <source>
        <dbReference type="Proteomes" id="UP001054945"/>
    </source>
</evidence>
<reference evidence="1 2" key="1">
    <citation type="submission" date="2021-06" db="EMBL/GenBank/DDBJ databases">
        <title>Caerostris extrusa draft genome.</title>
        <authorList>
            <person name="Kono N."/>
            <person name="Arakawa K."/>
        </authorList>
    </citation>
    <scope>NUCLEOTIDE SEQUENCE [LARGE SCALE GENOMIC DNA]</scope>
</reference>
<comment type="caution">
    <text evidence="1">The sequence shown here is derived from an EMBL/GenBank/DDBJ whole genome shotgun (WGS) entry which is preliminary data.</text>
</comment>
<dbReference type="AlphaFoldDB" id="A0AAV4XI64"/>
<evidence type="ECO:0000313" key="1">
    <source>
        <dbReference type="EMBL" id="GIY94337.1"/>
    </source>
</evidence>
<dbReference type="Proteomes" id="UP001054945">
    <property type="component" value="Unassembled WGS sequence"/>
</dbReference>